<evidence type="ECO:0000256" key="1">
    <source>
        <dbReference type="SAM" id="SignalP"/>
    </source>
</evidence>
<dbReference type="AlphaFoldDB" id="A0A5B0RA48"/>
<keyword evidence="1" id="KW-0732">Signal</keyword>
<feature type="chain" id="PRO_5036138081" evidence="1">
    <location>
        <begin position="22"/>
        <end position="98"/>
    </location>
</feature>
<sequence>MTCVKLLCIFAAIPGFLLVQALNLQPDHAANPVPCQHENRETETSHVQCTWTCPQGNNHQCPGILVRLVDRCEDCNVGGLDPRYLHPCIRKPHKCSCT</sequence>
<reference evidence="4 5" key="1">
    <citation type="submission" date="2019-05" db="EMBL/GenBank/DDBJ databases">
        <title>Emergence of the Ug99 lineage of the wheat stem rust pathogen through somatic hybridization.</title>
        <authorList>
            <person name="Li F."/>
            <person name="Upadhyaya N.M."/>
            <person name="Sperschneider J."/>
            <person name="Matny O."/>
            <person name="Nguyen-Phuc H."/>
            <person name="Mago R."/>
            <person name="Raley C."/>
            <person name="Miller M.E."/>
            <person name="Silverstein K.A.T."/>
            <person name="Henningsen E."/>
            <person name="Hirsch C.D."/>
            <person name="Visser B."/>
            <person name="Pretorius Z.A."/>
            <person name="Steffenson B.J."/>
            <person name="Schwessinger B."/>
            <person name="Dodds P.N."/>
            <person name="Figueroa M."/>
        </authorList>
    </citation>
    <scope>NUCLEOTIDE SEQUENCE [LARGE SCALE GENOMIC DNA]</scope>
    <source>
        <strain evidence="2">21-0</strain>
        <strain evidence="3 5">Ug99</strain>
    </source>
</reference>
<accession>A0A5B0RA48</accession>
<evidence type="ECO:0000313" key="4">
    <source>
        <dbReference type="Proteomes" id="UP000324748"/>
    </source>
</evidence>
<dbReference type="EMBL" id="VSWC01000092">
    <property type="protein sequence ID" value="KAA1091089.1"/>
    <property type="molecule type" value="Genomic_DNA"/>
</dbReference>
<keyword evidence="4" id="KW-1185">Reference proteome</keyword>
<protein>
    <submittedName>
        <fullName evidence="3">Uncharacterized protein</fullName>
    </submittedName>
</protein>
<name>A0A5B0RA48_PUCGR</name>
<gene>
    <name evidence="2" type="ORF">PGT21_023950</name>
    <name evidence="3" type="ORF">PGTUg99_002143</name>
</gene>
<organism evidence="3 5">
    <name type="scientific">Puccinia graminis f. sp. tritici</name>
    <dbReference type="NCBI Taxonomy" id="56615"/>
    <lineage>
        <taxon>Eukaryota</taxon>
        <taxon>Fungi</taxon>
        <taxon>Dikarya</taxon>
        <taxon>Basidiomycota</taxon>
        <taxon>Pucciniomycotina</taxon>
        <taxon>Pucciniomycetes</taxon>
        <taxon>Pucciniales</taxon>
        <taxon>Pucciniaceae</taxon>
        <taxon>Puccinia</taxon>
    </lineage>
</organism>
<comment type="caution">
    <text evidence="3">The sequence shown here is derived from an EMBL/GenBank/DDBJ whole genome shotgun (WGS) entry which is preliminary data.</text>
</comment>
<evidence type="ECO:0000313" key="5">
    <source>
        <dbReference type="Proteomes" id="UP000325313"/>
    </source>
</evidence>
<evidence type="ECO:0000313" key="2">
    <source>
        <dbReference type="EMBL" id="KAA1091089.1"/>
    </source>
</evidence>
<dbReference type="Proteomes" id="UP000325313">
    <property type="component" value="Unassembled WGS sequence"/>
</dbReference>
<feature type="signal peptide" evidence="1">
    <location>
        <begin position="1"/>
        <end position="21"/>
    </location>
</feature>
<proteinExistence type="predicted"/>
<dbReference type="Proteomes" id="UP000324748">
    <property type="component" value="Unassembled WGS sequence"/>
</dbReference>
<evidence type="ECO:0000313" key="3">
    <source>
        <dbReference type="EMBL" id="KAA1122681.1"/>
    </source>
</evidence>
<dbReference type="EMBL" id="VDEP01000220">
    <property type="protein sequence ID" value="KAA1122681.1"/>
    <property type="molecule type" value="Genomic_DNA"/>
</dbReference>